<sequence>YNDLELEIALDLDLNITNRLINSAWSYRYRLLYYNYTTGYWEDYKGILRATNDGYDRTVWDPETKSDNFIVYLNETQESTFIPVYDTNDISIANPILIDNISNHTVQNDRMKLMFISYVLPGNLSIDSAGYFSYERAVPDIPIEIKQNLDVLECVFLGKSREIMYPESSIVTNLPLDQNFRANLSSILNLGEIVSVSGVYEDVDSISHSFSIHSYWVTQSNELAFNSPTKYLFTNVTIEYVPLAALEYNVIDGRWYLPQSLIINNYNFTEPFFASSLWVNSTSYGTYIHPDVDVGYYVGNSSSGIYIEFDDPTIDSLSSVKGAVHFGKRDDTYLYKFSLKDELLYKYNIIDNAS</sequence>
<feature type="non-terminal residue" evidence="1">
    <location>
        <position position="1"/>
    </location>
</feature>
<dbReference type="AlphaFoldDB" id="A0A0F8WKY3"/>
<dbReference type="EMBL" id="LAZR01064434">
    <property type="protein sequence ID" value="KKK57527.1"/>
    <property type="molecule type" value="Genomic_DNA"/>
</dbReference>
<accession>A0A0F8WKY3</accession>
<gene>
    <name evidence="1" type="ORF">LCGC14_3053570</name>
</gene>
<organism evidence="1">
    <name type="scientific">marine sediment metagenome</name>
    <dbReference type="NCBI Taxonomy" id="412755"/>
    <lineage>
        <taxon>unclassified sequences</taxon>
        <taxon>metagenomes</taxon>
        <taxon>ecological metagenomes</taxon>
    </lineage>
</organism>
<feature type="non-terminal residue" evidence="1">
    <location>
        <position position="354"/>
    </location>
</feature>
<evidence type="ECO:0000313" key="1">
    <source>
        <dbReference type="EMBL" id="KKK57527.1"/>
    </source>
</evidence>
<comment type="caution">
    <text evidence="1">The sequence shown here is derived from an EMBL/GenBank/DDBJ whole genome shotgun (WGS) entry which is preliminary data.</text>
</comment>
<name>A0A0F8WKY3_9ZZZZ</name>
<protein>
    <submittedName>
        <fullName evidence="1">Uncharacterized protein</fullName>
    </submittedName>
</protein>
<proteinExistence type="predicted"/>
<reference evidence="1" key="1">
    <citation type="journal article" date="2015" name="Nature">
        <title>Complex archaea that bridge the gap between prokaryotes and eukaryotes.</title>
        <authorList>
            <person name="Spang A."/>
            <person name="Saw J.H."/>
            <person name="Jorgensen S.L."/>
            <person name="Zaremba-Niedzwiedzka K."/>
            <person name="Martijn J."/>
            <person name="Lind A.E."/>
            <person name="van Eijk R."/>
            <person name="Schleper C."/>
            <person name="Guy L."/>
            <person name="Ettema T.J."/>
        </authorList>
    </citation>
    <scope>NUCLEOTIDE SEQUENCE</scope>
</reference>